<sequence length="281" mass="29338">MIRWLEARQVLSFFVQAISSFTITMSATLVVELGNRGVWPFVGVNPTLIVVGGIVMLVAGLMVVATAQDAIDEFYVTASARFMKTFVMTAGIVMGIVIGLLVAHAAGSKIAVSPDPVALGDPFWQVMGAVVIAAGWALFMQSKLAAVVWAGIIGGLGWGVYMLTAASGEALANGVAAVLVGFAGAIIARVYRSPSIALIDAGVVPLVPGLALYNGLMQFVDKPSASSVAEGNMLLLTALSVALSIAAGASVGNYFGRPVRSHIVRVKESIPEMMPTFRRKR</sequence>
<dbReference type="RefSeq" id="WP_015641292.1">
    <property type="nucleotide sequence ID" value="NC_021219.1"/>
</dbReference>
<keyword evidence="2" id="KW-1003">Cell membrane</keyword>
<evidence type="ECO:0000256" key="1">
    <source>
        <dbReference type="ARBA" id="ARBA00004651"/>
    </source>
</evidence>
<dbReference type="GO" id="GO:0022857">
    <property type="term" value="F:transmembrane transporter activity"/>
    <property type="evidence" value="ECO:0007669"/>
    <property type="project" value="InterPro"/>
</dbReference>
<keyword evidence="5 8" id="KW-1133">Transmembrane helix</keyword>
<comment type="subcellular location">
    <subcellularLocation>
        <location evidence="1">Cell membrane</location>
        <topology evidence="1">Multi-pass membrane protein</topology>
    </subcellularLocation>
</comment>
<feature type="domain" description="Threonine/serine exporter-like N-terminal" evidence="9">
    <location>
        <begin position="3"/>
        <end position="101"/>
    </location>
</feature>
<evidence type="ECO:0000313" key="11">
    <source>
        <dbReference type="EMBL" id="AGL61841.1"/>
    </source>
</evidence>
<feature type="transmembrane region" description="Helical" evidence="8">
    <location>
        <begin position="233"/>
        <end position="255"/>
    </location>
</feature>
<dbReference type="InterPro" id="IPR024528">
    <property type="entry name" value="ThrE_2"/>
</dbReference>
<keyword evidence="12" id="KW-1185">Reference proteome</keyword>
<feature type="domain" description="Threonine/Serine exporter ThrE" evidence="10">
    <location>
        <begin position="125"/>
        <end position="249"/>
    </location>
</feature>
<dbReference type="GO" id="GO:0015744">
    <property type="term" value="P:succinate transport"/>
    <property type="evidence" value="ECO:0007669"/>
    <property type="project" value="TreeGrafter"/>
</dbReference>
<evidence type="ECO:0000256" key="4">
    <source>
        <dbReference type="ARBA" id="ARBA00022692"/>
    </source>
</evidence>
<evidence type="ECO:0000256" key="8">
    <source>
        <dbReference type="SAM" id="Phobius"/>
    </source>
</evidence>
<dbReference type="InterPro" id="IPR050539">
    <property type="entry name" value="ThrE_Dicarb/AminoAcid_Exp"/>
</dbReference>
<evidence type="ECO:0000256" key="5">
    <source>
        <dbReference type="ARBA" id="ARBA00022989"/>
    </source>
</evidence>
<name>R4PXC9_9BACT</name>
<feature type="transmembrane region" description="Helical" evidence="8">
    <location>
        <begin position="146"/>
        <end position="164"/>
    </location>
</feature>
<evidence type="ECO:0000256" key="3">
    <source>
        <dbReference type="ARBA" id="ARBA00022519"/>
    </source>
</evidence>
<dbReference type="EMBL" id="CP005957">
    <property type="protein sequence ID" value="AGL61841.1"/>
    <property type="molecule type" value="Genomic_DNA"/>
</dbReference>
<dbReference type="PANTHER" id="PTHR34390">
    <property type="entry name" value="UPF0442 PROTEIN YJJB-RELATED"/>
    <property type="match status" value="1"/>
</dbReference>
<dbReference type="HOGENOM" id="CLU_989326_0_0_0"/>
<feature type="transmembrane region" description="Helical" evidence="8">
    <location>
        <begin position="86"/>
        <end position="107"/>
    </location>
</feature>
<dbReference type="Proteomes" id="UP000013893">
    <property type="component" value="Chromosome"/>
</dbReference>
<dbReference type="OrthoDB" id="9763957at2"/>
<comment type="similarity">
    <text evidence="7">Belongs to the ThrE exporter (TC 2.A.79) family.</text>
</comment>
<feature type="transmembrane region" description="Helical" evidence="8">
    <location>
        <begin position="12"/>
        <end position="31"/>
    </location>
</feature>
<dbReference type="PANTHER" id="PTHR34390:SF1">
    <property type="entry name" value="SUCCINATE TRANSPORTER SUBUNIT YJJB-RELATED"/>
    <property type="match status" value="1"/>
</dbReference>
<dbReference type="GO" id="GO:0005886">
    <property type="term" value="C:plasma membrane"/>
    <property type="evidence" value="ECO:0007669"/>
    <property type="project" value="UniProtKB-SubCell"/>
</dbReference>
<feature type="transmembrane region" description="Helical" evidence="8">
    <location>
        <begin position="122"/>
        <end position="139"/>
    </location>
</feature>
<evidence type="ECO:0000256" key="7">
    <source>
        <dbReference type="ARBA" id="ARBA00034125"/>
    </source>
</evidence>
<accession>R4PXC9</accession>
<dbReference type="Pfam" id="PF12821">
    <property type="entry name" value="ThrE_2"/>
    <property type="match status" value="1"/>
</dbReference>
<keyword evidence="4 8" id="KW-0812">Transmembrane</keyword>
<keyword evidence="3" id="KW-0997">Cell inner membrane</keyword>
<dbReference type="AlphaFoldDB" id="R4PXC9"/>
<feature type="transmembrane region" description="Helical" evidence="8">
    <location>
        <begin position="43"/>
        <end position="65"/>
    </location>
</feature>
<evidence type="ECO:0000259" key="10">
    <source>
        <dbReference type="Pfam" id="PF12821"/>
    </source>
</evidence>
<gene>
    <name evidence="11" type="ORF">L336_0130</name>
</gene>
<feature type="transmembrane region" description="Helical" evidence="8">
    <location>
        <begin position="170"/>
        <end position="188"/>
    </location>
</feature>
<feature type="transmembrane region" description="Helical" evidence="8">
    <location>
        <begin position="195"/>
        <end position="213"/>
    </location>
</feature>
<reference evidence="11 12" key="1">
    <citation type="journal article" date="2013" name="Nat. Biotechnol.">
        <title>Genome sequences of rare, uncultured bacteria obtained by differential coverage binning of multiple metagenomes.</title>
        <authorList>
            <person name="Albertsen M."/>
            <person name="Hugenholtz P."/>
            <person name="Skarshewski A."/>
            <person name="Nielsen K.L."/>
            <person name="Tyson G.W."/>
            <person name="Nielsen P.H."/>
        </authorList>
    </citation>
    <scope>NUCLEOTIDE SEQUENCE [LARGE SCALE GENOMIC DNA]</scope>
    <source>
        <strain evidence="11">TM71</strain>
    </source>
</reference>
<dbReference type="KEGG" id="saal:L336_0130"/>
<dbReference type="Pfam" id="PF06738">
    <property type="entry name" value="ThrE"/>
    <property type="match status" value="1"/>
</dbReference>
<evidence type="ECO:0000259" key="9">
    <source>
        <dbReference type="Pfam" id="PF06738"/>
    </source>
</evidence>
<evidence type="ECO:0000256" key="6">
    <source>
        <dbReference type="ARBA" id="ARBA00023136"/>
    </source>
</evidence>
<protein>
    <recommendedName>
        <fullName evidence="13">Threonine/Serine exporter ThrE domain-containing protein</fullName>
    </recommendedName>
</protein>
<dbReference type="InterPro" id="IPR010619">
    <property type="entry name" value="ThrE-like_N"/>
</dbReference>
<evidence type="ECO:0000256" key="2">
    <source>
        <dbReference type="ARBA" id="ARBA00022475"/>
    </source>
</evidence>
<keyword evidence="6 8" id="KW-0472">Membrane</keyword>
<proteinExistence type="inferred from homology"/>
<organism evidence="11 12">
    <name type="scientific">Candidatus Saccharimonas aalborgensis</name>
    <dbReference type="NCBI Taxonomy" id="1332188"/>
    <lineage>
        <taxon>Bacteria</taxon>
        <taxon>Candidatus Saccharimonadota</taxon>
        <taxon>Candidatus Saccharimonadia</taxon>
        <taxon>Candidatus Saccharimonadales</taxon>
        <taxon>Candidatus Saccharimonadaceae</taxon>
        <taxon>Candidatus Saccharimonas</taxon>
    </lineage>
</organism>
<evidence type="ECO:0000313" key="12">
    <source>
        <dbReference type="Proteomes" id="UP000013893"/>
    </source>
</evidence>
<dbReference type="STRING" id="1332188.L336_0130"/>
<evidence type="ECO:0008006" key="13">
    <source>
        <dbReference type="Google" id="ProtNLM"/>
    </source>
</evidence>